<sequence length="59" mass="6636">EPEIFSPLSMYLSVRDRVYHRRFLEGLEEKAVKEGGNAFGICLVSSSSSMGRACMHRLS</sequence>
<dbReference type="GeneID" id="94434657"/>
<accession>A0A2C6KEP2</accession>
<gene>
    <name evidence="1" type="ORF">CSUI_011347</name>
</gene>
<feature type="non-terminal residue" evidence="1">
    <location>
        <position position="1"/>
    </location>
</feature>
<keyword evidence="2" id="KW-1185">Reference proteome</keyword>
<dbReference type="Proteomes" id="UP000221165">
    <property type="component" value="Unassembled WGS sequence"/>
</dbReference>
<evidence type="ECO:0000313" key="2">
    <source>
        <dbReference type="Proteomes" id="UP000221165"/>
    </source>
</evidence>
<comment type="caution">
    <text evidence="1">The sequence shown here is derived from an EMBL/GenBank/DDBJ whole genome shotgun (WGS) entry which is preliminary data.</text>
</comment>
<reference evidence="1 2" key="1">
    <citation type="journal article" date="2017" name="Int. J. Parasitol.">
        <title>The genome of the protozoan parasite Cystoisospora suis and a reverse vaccinology approach to identify vaccine candidates.</title>
        <authorList>
            <person name="Palmieri N."/>
            <person name="Shrestha A."/>
            <person name="Ruttkowski B."/>
            <person name="Beck T."/>
            <person name="Vogl C."/>
            <person name="Tomley F."/>
            <person name="Blake D.P."/>
            <person name="Joachim A."/>
        </authorList>
    </citation>
    <scope>NUCLEOTIDE SEQUENCE [LARGE SCALE GENOMIC DNA]</scope>
    <source>
        <strain evidence="1 2">Wien I</strain>
    </source>
</reference>
<organism evidence="1 2">
    <name type="scientific">Cystoisospora suis</name>
    <dbReference type="NCBI Taxonomy" id="483139"/>
    <lineage>
        <taxon>Eukaryota</taxon>
        <taxon>Sar</taxon>
        <taxon>Alveolata</taxon>
        <taxon>Apicomplexa</taxon>
        <taxon>Conoidasida</taxon>
        <taxon>Coccidia</taxon>
        <taxon>Eucoccidiorida</taxon>
        <taxon>Eimeriorina</taxon>
        <taxon>Sarcocystidae</taxon>
        <taxon>Cystoisospora</taxon>
    </lineage>
</organism>
<protein>
    <submittedName>
        <fullName evidence="1">Uncharacterized protein</fullName>
    </submittedName>
</protein>
<dbReference type="RefSeq" id="XP_067916577.1">
    <property type="nucleotide sequence ID" value="XM_068071446.1"/>
</dbReference>
<dbReference type="VEuPathDB" id="ToxoDB:CSUI_011347"/>
<dbReference type="EMBL" id="MIGC01010942">
    <property type="protein sequence ID" value="PHJ14843.1"/>
    <property type="molecule type" value="Genomic_DNA"/>
</dbReference>
<dbReference type="AlphaFoldDB" id="A0A2C6KEP2"/>
<proteinExistence type="predicted"/>
<evidence type="ECO:0000313" key="1">
    <source>
        <dbReference type="EMBL" id="PHJ14843.1"/>
    </source>
</evidence>
<name>A0A2C6KEP2_9APIC</name>